<dbReference type="GO" id="GO:0003700">
    <property type="term" value="F:DNA-binding transcription factor activity"/>
    <property type="evidence" value="ECO:0007669"/>
    <property type="project" value="InterPro"/>
</dbReference>
<keyword evidence="3" id="KW-1185">Reference proteome</keyword>
<dbReference type="AlphaFoldDB" id="A0A1R3WDP4"/>
<dbReference type="PANTHER" id="PTHR33164:SF57">
    <property type="entry name" value="MARR-FAMILY TRANSCRIPTIONAL REGULATOR"/>
    <property type="match status" value="1"/>
</dbReference>
<sequence length="179" mass="19480">MDDLTKGPMGTDMYFVDVEDPNTGETFQTLSISRTPAMLMSFAANKFTEGASNYFSDNFGLGTVDWRMLLLLARTPGVTSAEAASTIGVDKGTVSRSVSRLTKSELIKLGELHANGRSRGLTLSPTGRALHDKILQAATVQNNFLMKGFDPDEVAVFCDFLQRFTQNLNELIEQGNSAS</sequence>
<dbReference type="Pfam" id="PF12802">
    <property type="entry name" value="MarR_2"/>
    <property type="match status" value="1"/>
</dbReference>
<protein>
    <submittedName>
        <fullName evidence="2">DNA-binding transcriptional regulator, MarR family</fullName>
    </submittedName>
</protein>
<dbReference type="GO" id="GO:0003677">
    <property type="term" value="F:DNA binding"/>
    <property type="evidence" value="ECO:0007669"/>
    <property type="project" value="UniProtKB-KW"/>
</dbReference>
<dbReference type="EMBL" id="FTPR01000001">
    <property type="protein sequence ID" value="SIT76311.1"/>
    <property type="molecule type" value="Genomic_DNA"/>
</dbReference>
<evidence type="ECO:0000313" key="3">
    <source>
        <dbReference type="Proteomes" id="UP000186997"/>
    </source>
</evidence>
<dbReference type="InterPro" id="IPR036388">
    <property type="entry name" value="WH-like_DNA-bd_sf"/>
</dbReference>
<proteinExistence type="predicted"/>
<dbReference type="SMART" id="SM00347">
    <property type="entry name" value="HTH_MARR"/>
    <property type="match status" value="1"/>
</dbReference>
<dbReference type="PROSITE" id="PS50995">
    <property type="entry name" value="HTH_MARR_2"/>
    <property type="match status" value="1"/>
</dbReference>
<dbReference type="InterPro" id="IPR036390">
    <property type="entry name" value="WH_DNA-bd_sf"/>
</dbReference>
<dbReference type="PANTHER" id="PTHR33164">
    <property type="entry name" value="TRANSCRIPTIONAL REGULATOR, MARR FAMILY"/>
    <property type="match status" value="1"/>
</dbReference>
<evidence type="ECO:0000313" key="2">
    <source>
        <dbReference type="EMBL" id="SIT76311.1"/>
    </source>
</evidence>
<organism evidence="2 3">
    <name type="scientific">Yoonia rosea</name>
    <dbReference type="NCBI Taxonomy" id="287098"/>
    <lineage>
        <taxon>Bacteria</taxon>
        <taxon>Pseudomonadati</taxon>
        <taxon>Pseudomonadota</taxon>
        <taxon>Alphaproteobacteria</taxon>
        <taxon>Rhodobacterales</taxon>
        <taxon>Paracoccaceae</taxon>
        <taxon>Yoonia</taxon>
    </lineage>
</organism>
<dbReference type="GO" id="GO:0006950">
    <property type="term" value="P:response to stress"/>
    <property type="evidence" value="ECO:0007669"/>
    <property type="project" value="TreeGrafter"/>
</dbReference>
<reference evidence="3" key="1">
    <citation type="submission" date="2017-01" db="EMBL/GenBank/DDBJ databases">
        <authorList>
            <person name="Varghese N."/>
            <person name="Submissions S."/>
        </authorList>
    </citation>
    <scope>NUCLEOTIDE SEQUENCE [LARGE SCALE GENOMIC DNA]</scope>
    <source>
        <strain evidence="3">DSM 29591</strain>
    </source>
</reference>
<dbReference type="STRING" id="287098.SAMN05421665_0348"/>
<gene>
    <name evidence="2" type="ORF">SAMN05421665_0348</name>
</gene>
<keyword evidence="2" id="KW-0238">DNA-binding</keyword>
<evidence type="ECO:0000259" key="1">
    <source>
        <dbReference type="PROSITE" id="PS50995"/>
    </source>
</evidence>
<dbReference type="Gene3D" id="1.10.10.10">
    <property type="entry name" value="Winged helix-like DNA-binding domain superfamily/Winged helix DNA-binding domain"/>
    <property type="match status" value="1"/>
</dbReference>
<accession>A0A1R3WDP4</accession>
<name>A0A1R3WDP4_9RHOB</name>
<dbReference type="InterPro" id="IPR039422">
    <property type="entry name" value="MarR/SlyA-like"/>
</dbReference>
<dbReference type="SUPFAM" id="SSF46785">
    <property type="entry name" value="Winged helix' DNA-binding domain"/>
    <property type="match status" value="1"/>
</dbReference>
<dbReference type="Proteomes" id="UP000186997">
    <property type="component" value="Unassembled WGS sequence"/>
</dbReference>
<feature type="domain" description="HTH marR-type" evidence="1">
    <location>
        <begin position="33"/>
        <end position="166"/>
    </location>
</feature>
<dbReference type="RefSeq" id="WP_165689278.1">
    <property type="nucleotide sequence ID" value="NZ_FTPR01000001.1"/>
</dbReference>
<dbReference type="InterPro" id="IPR000835">
    <property type="entry name" value="HTH_MarR-typ"/>
</dbReference>